<sequence>MCLKIKKTNYINMKRYITLLFFGIVNILIAAGCSSSDDKGPDKPTEPETLAPVAIEKTNSTKIYVHYMPWFETNESSADKKWGYHWTMANKNPNTIGANNRREIASYYYPLIGPYHSGDNNVIENHLLLMKYSGIDGVLIDWYGTYDVNDYRMVKENTEQLIAMLSKVGLEYAIVYEDRVTTNVVNAGKAISVTSAAKTDLAYMQTNYFSNANYIKINGKPLLLNFGPIVLQTPAEWTNVFSTLSAKPTFLTLWDQSVEAGDNASGEYSWVYKNSTYLTNWYTNTKPKLSVAMGSAYPGFKDFYAEGGGGAAIGWTIEHNNGATLDETLSLAKNANLSYLQLITWNDFGEGTMFEPTVEFGYNYIEKVKTFAGVKNTESYFADISKLYNLRVEKKSSADAQKKLDQAFNYFVSMQPAKAKQVISEIK</sequence>
<gene>
    <name evidence="8" type="ORF">SAMN06265349_10658</name>
</gene>
<name>A0A521F0J1_9FLAO</name>
<evidence type="ECO:0000256" key="6">
    <source>
        <dbReference type="ARBA" id="ARBA00023034"/>
    </source>
</evidence>
<dbReference type="PANTHER" id="PTHR13572:SF4">
    <property type="entry name" value="RE57134P"/>
    <property type="match status" value="1"/>
</dbReference>
<dbReference type="PANTHER" id="PTHR13572">
    <property type="entry name" value="ENDO-ALPHA-1,2-MANNOSIDASE"/>
    <property type="match status" value="1"/>
</dbReference>
<evidence type="ECO:0000256" key="3">
    <source>
        <dbReference type="ARBA" id="ARBA00022801"/>
    </source>
</evidence>
<keyword evidence="7" id="KW-0472">Membrane</keyword>
<evidence type="ECO:0000256" key="5">
    <source>
        <dbReference type="ARBA" id="ARBA00022989"/>
    </source>
</evidence>
<dbReference type="EMBL" id="FXTA01000006">
    <property type="protein sequence ID" value="SMO89606.1"/>
    <property type="molecule type" value="Genomic_DNA"/>
</dbReference>
<dbReference type="GO" id="GO:0004559">
    <property type="term" value="F:alpha-mannosidase activity"/>
    <property type="evidence" value="ECO:0007669"/>
    <property type="project" value="TreeGrafter"/>
</dbReference>
<evidence type="ECO:0000256" key="2">
    <source>
        <dbReference type="ARBA" id="ARBA00022692"/>
    </source>
</evidence>
<keyword evidence="6" id="KW-0333">Golgi apparatus</keyword>
<dbReference type="AlphaFoldDB" id="A0A521F0J1"/>
<keyword evidence="2" id="KW-0812">Transmembrane</keyword>
<evidence type="ECO:0000313" key="9">
    <source>
        <dbReference type="Proteomes" id="UP000317289"/>
    </source>
</evidence>
<keyword evidence="4" id="KW-0735">Signal-anchor</keyword>
<evidence type="ECO:0000256" key="1">
    <source>
        <dbReference type="ARBA" id="ARBA00004323"/>
    </source>
</evidence>
<keyword evidence="3" id="KW-0378">Hydrolase</keyword>
<proteinExistence type="predicted"/>
<dbReference type="CDD" id="cd11575">
    <property type="entry name" value="GH99_GH71_like_3"/>
    <property type="match status" value="1"/>
</dbReference>
<accession>A0A521F0J1</accession>
<protein>
    <recommendedName>
        <fullName evidence="10">Glycosyl hydrolase family 99</fullName>
    </recommendedName>
</protein>
<evidence type="ECO:0000256" key="7">
    <source>
        <dbReference type="ARBA" id="ARBA00023136"/>
    </source>
</evidence>
<dbReference type="PROSITE" id="PS51257">
    <property type="entry name" value="PROKAR_LIPOPROTEIN"/>
    <property type="match status" value="1"/>
</dbReference>
<evidence type="ECO:0008006" key="10">
    <source>
        <dbReference type="Google" id="ProtNLM"/>
    </source>
</evidence>
<dbReference type="InterPro" id="IPR026071">
    <property type="entry name" value="Glyco_Hydrolase_99"/>
</dbReference>
<comment type="subcellular location">
    <subcellularLocation>
        <location evidence="1">Golgi apparatus membrane</location>
        <topology evidence="1">Single-pass type II membrane protein</topology>
    </subcellularLocation>
</comment>
<evidence type="ECO:0000313" key="8">
    <source>
        <dbReference type="EMBL" id="SMO89606.1"/>
    </source>
</evidence>
<dbReference type="Gene3D" id="3.20.20.80">
    <property type="entry name" value="Glycosidases"/>
    <property type="match status" value="1"/>
</dbReference>
<keyword evidence="5" id="KW-1133">Transmembrane helix</keyword>
<organism evidence="8 9">
    <name type="scientific">Flavobacterium resistens</name>
    <dbReference type="NCBI Taxonomy" id="443612"/>
    <lineage>
        <taxon>Bacteria</taxon>
        <taxon>Pseudomonadati</taxon>
        <taxon>Bacteroidota</taxon>
        <taxon>Flavobacteriia</taxon>
        <taxon>Flavobacteriales</taxon>
        <taxon>Flavobacteriaceae</taxon>
        <taxon>Flavobacterium</taxon>
    </lineage>
</organism>
<reference evidence="8 9" key="1">
    <citation type="submission" date="2017-05" db="EMBL/GenBank/DDBJ databases">
        <authorList>
            <person name="Varghese N."/>
            <person name="Submissions S."/>
        </authorList>
    </citation>
    <scope>NUCLEOTIDE SEQUENCE [LARGE SCALE GENOMIC DNA]</scope>
    <source>
        <strain evidence="8 9">DSM 19382</strain>
    </source>
</reference>
<evidence type="ECO:0000256" key="4">
    <source>
        <dbReference type="ARBA" id="ARBA00022968"/>
    </source>
</evidence>
<dbReference type="Proteomes" id="UP000317289">
    <property type="component" value="Unassembled WGS sequence"/>
</dbReference>